<dbReference type="CDD" id="cd00610">
    <property type="entry name" value="OAT_like"/>
    <property type="match status" value="1"/>
</dbReference>
<evidence type="ECO:0000256" key="1">
    <source>
        <dbReference type="ARBA" id="ARBA00001579"/>
    </source>
</evidence>
<protein>
    <recommendedName>
        <fullName evidence="8">Glutamate-1-semialdehyde 2,1-aminomutase</fullName>
        <shortName evidence="8">GSA</shortName>
        <ecNumber evidence="8">5.4.3.8</ecNumber>
    </recommendedName>
    <alternativeName>
        <fullName evidence="8">Glutamate-1-semialdehyde aminotransferase</fullName>
        <shortName evidence="8">GSA-AT</shortName>
    </alternativeName>
</protein>
<name>A0AAE3DWL3_9FIRM</name>
<dbReference type="InterPro" id="IPR005814">
    <property type="entry name" value="Aminotrans_3"/>
</dbReference>
<dbReference type="Gene3D" id="3.40.640.10">
    <property type="entry name" value="Type I PLP-dependent aspartate aminotransferase-like (Major domain)"/>
    <property type="match status" value="1"/>
</dbReference>
<dbReference type="Gene3D" id="3.90.1150.10">
    <property type="entry name" value="Aspartate Aminotransferase, domain 1"/>
    <property type="match status" value="1"/>
</dbReference>
<sequence>MDTSKSKTAFDEAKKYIPGGVNSPVRAFKNVGTYPLFIERANGSKIYDIDGNEYIDYVGSWGPMFLGHCKEIVLEAVKEACDKGMSFGAPCLAETELAKRICSLVPCVDVVRMVNSGTEATMSAIRLARGYTGRNIIIKFEGCYHGHSDSLLIKAGSGAATFGSASSAGVPEDFAKYTLVLPYNDIDAIEDAFEKMGNEIAGVIIEPVAGNMGVVPPKDGYLQKIREITKKYGSVFIVDEVMTGFRLSASGAIGRFGLDADIVTFGKIIGGGMPVGAYGGKREIMEFVSPTGPVYQAGTLSGNPLAMAAGNAQIKYLQENPYIYEEIEQKGAYLESEFKKSAEKYGVNVRVNRVGSMMSVFFTDNDVTNFETASKSNTEKFKVYFNEMLKQGIYLAPSQFESLFLSDAHTKADLEKTAAAFDKVMEILR</sequence>
<comment type="caution">
    <text evidence="9">The sequence shown here is derived from an EMBL/GenBank/DDBJ whole genome shotgun (WGS) entry which is preliminary data.</text>
</comment>
<dbReference type="GO" id="GO:0005737">
    <property type="term" value="C:cytoplasm"/>
    <property type="evidence" value="ECO:0007669"/>
    <property type="project" value="UniProtKB-SubCell"/>
</dbReference>
<comment type="similarity">
    <text evidence="4 8">Belongs to the class-III pyridoxal-phosphate-dependent aminotransferase family. HemL subfamily.</text>
</comment>
<evidence type="ECO:0000256" key="2">
    <source>
        <dbReference type="ARBA" id="ARBA00001933"/>
    </source>
</evidence>
<dbReference type="InterPro" id="IPR015422">
    <property type="entry name" value="PyrdxlP-dep_Trfase_small"/>
</dbReference>
<dbReference type="EMBL" id="JAJEQM010000001">
    <property type="protein sequence ID" value="MCC2209235.1"/>
    <property type="molecule type" value="Genomic_DNA"/>
</dbReference>
<dbReference type="NCBIfam" id="TIGR00713">
    <property type="entry name" value="hemL"/>
    <property type="match status" value="1"/>
</dbReference>
<comment type="catalytic activity">
    <reaction evidence="1 8">
        <text>(S)-4-amino-5-oxopentanoate = 5-aminolevulinate</text>
        <dbReference type="Rhea" id="RHEA:14265"/>
        <dbReference type="ChEBI" id="CHEBI:57501"/>
        <dbReference type="ChEBI" id="CHEBI:356416"/>
        <dbReference type="EC" id="5.4.3.8"/>
    </reaction>
</comment>
<evidence type="ECO:0000313" key="10">
    <source>
        <dbReference type="Proteomes" id="UP001198242"/>
    </source>
</evidence>
<evidence type="ECO:0000256" key="6">
    <source>
        <dbReference type="ARBA" id="ARBA00023235"/>
    </source>
</evidence>
<reference evidence="9 10" key="1">
    <citation type="submission" date="2021-10" db="EMBL/GenBank/DDBJ databases">
        <title>Anaerobic single-cell dispensing facilitates the cultivation of human gut bacteria.</title>
        <authorList>
            <person name="Afrizal A."/>
        </authorList>
    </citation>
    <scope>NUCLEOTIDE SEQUENCE [LARGE SCALE GENOMIC DNA]</scope>
    <source>
        <strain evidence="9 10">CLA-AA-H232</strain>
    </source>
</reference>
<comment type="pathway">
    <text evidence="3">Porphyrin-containing compound metabolism; protoporphyrin-IX biosynthesis; 5-aminolevulinate from L-glutamyl-tRNA(Glu): step 2/2.</text>
</comment>
<dbReference type="PANTHER" id="PTHR43713">
    <property type="entry name" value="GLUTAMATE-1-SEMIALDEHYDE 2,1-AMINOMUTASE"/>
    <property type="match status" value="1"/>
</dbReference>
<dbReference type="InterPro" id="IPR004639">
    <property type="entry name" value="4pyrrol_synth_GluAld_NH2Trfase"/>
</dbReference>
<dbReference type="HAMAP" id="MF_00375">
    <property type="entry name" value="HemL_aminotrans_3"/>
    <property type="match status" value="1"/>
</dbReference>
<keyword evidence="5 8" id="KW-0663">Pyridoxal phosphate</keyword>
<dbReference type="PANTHER" id="PTHR43713:SF3">
    <property type="entry name" value="GLUTAMATE-1-SEMIALDEHYDE 2,1-AMINOMUTASE 1, CHLOROPLASTIC-RELATED"/>
    <property type="match status" value="1"/>
</dbReference>
<keyword evidence="8" id="KW-0963">Cytoplasm</keyword>
<evidence type="ECO:0000256" key="3">
    <source>
        <dbReference type="ARBA" id="ARBA00004819"/>
    </source>
</evidence>
<organism evidence="9 10">
    <name type="scientific">Hominilimicola fabiformis</name>
    <dbReference type="NCBI Taxonomy" id="2885356"/>
    <lineage>
        <taxon>Bacteria</taxon>
        <taxon>Bacillati</taxon>
        <taxon>Bacillota</taxon>
        <taxon>Clostridia</taxon>
        <taxon>Eubacteriales</taxon>
        <taxon>Oscillospiraceae</taxon>
        <taxon>Hominilimicola</taxon>
    </lineage>
</organism>
<dbReference type="Pfam" id="PF00202">
    <property type="entry name" value="Aminotran_3"/>
    <property type="match status" value="1"/>
</dbReference>
<dbReference type="GO" id="GO:0008483">
    <property type="term" value="F:transaminase activity"/>
    <property type="evidence" value="ECO:0007669"/>
    <property type="project" value="InterPro"/>
</dbReference>
<dbReference type="InterPro" id="IPR049704">
    <property type="entry name" value="Aminotrans_3_PPA_site"/>
</dbReference>
<keyword evidence="10" id="KW-1185">Reference proteome</keyword>
<dbReference type="FunFam" id="3.40.640.10:FF:000021">
    <property type="entry name" value="Glutamate-1-semialdehyde 2,1-aminomutase"/>
    <property type="match status" value="1"/>
</dbReference>
<evidence type="ECO:0000256" key="5">
    <source>
        <dbReference type="ARBA" id="ARBA00022898"/>
    </source>
</evidence>
<dbReference type="InterPro" id="IPR015421">
    <property type="entry name" value="PyrdxlP-dep_Trfase_major"/>
</dbReference>
<keyword evidence="6 8" id="KW-0413">Isomerase</keyword>
<comment type="subunit">
    <text evidence="8">Homodimer.</text>
</comment>
<comment type="cofactor">
    <cofactor evidence="2 8">
        <name>pyridoxal 5'-phosphate</name>
        <dbReference type="ChEBI" id="CHEBI:597326"/>
    </cofactor>
</comment>
<evidence type="ECO:0000256" key="4">
    <source>
        <dbReference type="ARBA" id="ARBA00008981"/>
    </source>
</evidence>
<dbReference type="PROSITE" id="PS00600">
    <property type="entry name" value="AA_TRANSFER_CLASS_3"/>
    <property type="match status" value="1"/>
</dbReference>
<dbReference type="RefSeq" id="WP_308455627.1">
    <property type="nucleotide sequence ID" value="NZ_JAJEQM010000001.1"/>
</dbReference>
<proteinExistence type="inferred from homology"/>
<dbReference type="NCBIfam" id="NF000818">
    <property type="entry name" value="PRK00062.1"/>
    <property type="match status" value="1"/>
</dbReference>
<evidence type="ECO:0000256" key="7">
    <source>
        <dbReference type="ARBA" id="ARBA00023244"/>
    </source>
</evidence>
<evidence type="ECO:0000256" key="8">
    <source>
        <dbReference type="HAMAP-Rule" id="MF_00375"/>
    </source>
</evidence>
<dbReference type="GO" id="GO:0030170">
    <property type="term" value="F:pyridoxal phosphate binding"/>
    <property type="evidence" value="ECO:0007669"/>
    <property type="project" value="InterPro"/>
</dbReference>
<dbReference type="InterPro" id="IPR015424">
    <property type="entry name" value="PyrdxlP-dep_Trfase"/>
</dbReference>
<dbReference type="EC" id="5.4.3.8" evidence="8"/>
<gene>
    <name evidence="8 9" type="primary">hemL</name>
    <name evidence="9" type="ORF">LKE05_00255</name>
</gene>
<dbReference type="SUPFAM" id="SSF53383">
    <property type="entry name" value="PLP-dependent transferases"/>
    <property type="match status" value="1"/>
</dbReference>
<comment type="subcellular location">
    <subcellularLocation>
        <location evidence="8">Cytoplasm</location>
    </subcellularLocation>
</comment>
<evidence type="ECO:0000313" key="9">
    <source>
        <dbReference type="EMBL" id="MCC2209235.1"/>
    </source>
</evidence>
<feature type="modified residue" description="N6-(pyridoxal phosphate)lysine" evidence="8">
    <location>
        <position position="267"/>
    </location>
</feature>
<keyword evidence="7 8" id="KW-0627">Porphyrin biosynthesis</keyword>
<dbReference type="Proteomes" id="UP001198242">
    <property type="component" value="Unassembled WGS sequence"/>
</dbReference>
<accession>A0AAE3DWL3</accession>
<dbReference type="AlphaFoldDB" id="A0AAE3DWL3"/>
<dbReference type="GO" id="GO:0042286">
    <property type="term" value="F:glutamate-1-semialdehyde 2,1-aminomutase activity"/>
    <property type="evidence" value="ECO:0007669"/>
    <property type="project" value="UniProtKB-UniRule"/>
</dbReference>
<dbReference type="GO" id="GO:0006782">
    <property type="term" value="P:protoporphyrinogen IX biosynthetic process"/>
    <property type="evidence" value="ECO:0007669"/>
    <property type="project" value="UniProtKB-UniRule"/>
</dbReference>